<keyword evidence="2" id="KW-1185">Reference proteome</keyword>
<dbReference type="RefSeq" id="WP_111590102.1">
    <property type="nucleotide sequence ID" value="NZ_QLMA01000001.1"/>
</dbReference>
<name>A0A327WB71_9BACT</name>
<dbReference type="AlphaFoldDB" id="A0A327WB71"/>
<organism evidence="1 2">
    <name type="scientific">Chitinophaga dinghuensis</name>
    <dbReference type="NCBI Taxonomy" id="1539050"/>
    <lineage>
        <taxon>Bacteria</taxon>
        <taxon>Pseudomonadati</taxon>
        <taxon>Bacteroidota</taxon>
        <taxon>Chitinophagia</taxon>
        <taxon>Chitinophagales</taxon>
        <taxon>Chitinophagaceae</taxon>
        <taxon>Chitinophaga</taxon>
    </lineage>
</organism>
<evidence type="ECO:0000313" key="2">
    <source>
        <dbReference type="Proteomes" id="UP000249819"/>
    </source>
</evidence>
<evidence type="ECO:0000313" key="1">
    <source>
        <dbReference type="EMBL" id="RAJ87408.1"/>
    </source>
</evidence>
<accession>A0A327WB71</accession>
<reference evidence="1 2" key="1">
    <citation type="submission" date="2018-06" db="EMBL/GenBank/DDBJ databases">
        <title>Genomic Encyclopedia of Archaeal and Bacterial Type Strains, Phase II (KMG-II): from individual species to whole genera.</title>
        <authorList>
            <person name="Goeker M."/>
        </authorList>
    </citation>
    <scope>NUCLEOTIDE SEQUENCE [LARGE SCALE GENOMIC DNA]</scope>
    <source>
        <strain evidence="1 2">DSM 29821</strain>
    </source>
</reference>
<sequence length="60" mass="6419">MKHQTNATGAKPKLELHKEVIAKADYLAVSNLSGRGINAKGKSLTLTNETLTVSSVRTLL</sequence>
<comment type="caution">
    <text evidence="1">The sequence shown here is derived from an EMBL/GenBank/DDBJ whole genome shotgun (WGS) entry which is preliminary data.</text>
</comment>
<dbReference type="Proteomes" id="UP000249819">
    <property type="component" value="Unassembled WGS sequence"/>
</dbReference>
<proteinExistence type="predicted"/>
<dbReference type="EMBL" id="QLMA01000001">
    <property type="protein sequence ID" value="RAJ87408.1"/>
    <property type="molecule type" value="Genomic_DNA"/>
</dbReference>
<protein>
    <submittedName>
        <fullName evidence="1">Uncharacterized protein</fullName>
    </submittedName>
</protein>
<gene>
    <name evidence="1" type="ORF">CLV59_101158</name>
</gene>